<keyword evidence="3" id="KW-1185">Reference proteome</keyword>
<gene>
    <name evidence="2" type="ORF">J4709_47270</name>
</gene>
<dbReference type="EMBL" id="JAGEPF010000043">
    <property type="protein sequence ID" value="MBO2465190.1"/>
    <property type="molecule type" value="Genomic_DNA"/>
</dbReference>
<dbReference type="RefSeq" id="WP_208252042.1">
    <property type="nucleotide sequence ID" value="NZ_JAGEPF010000043.1"/>
</dbReference>
<name>A0ABS3SAH0_9ACTN</name>
<evidence type="ECO:0000256" key="1">
    <source>
        <dbReference type="SAM" id="MobiDB-lite"/>
    </source>
</evidence>
<reference evidence="2 3" key="1">
    <citation type="submission" date="2021-03" db="EMBL/GenBank/DDBJ databases">
        <title>Actinomadura violae sp. nov., isolated from lichen in Thailand.</title>
        <authorList>
            <person name="Kanchanasin P."/>
            <person name="Saeng-In P."/>
            <person name="Phongsopitanun W."/>
            <person name="Yuki M."/>
            <person name="Kudo T."/>
            <person name="Ohkuma M."/>
            <person name="Tanasupawat S."/>
        </authorList>
    </citation>
    <scope>NUCLEOTIDE SEQUENCE [LARGE SCALE GENOMIC DNA]</scope>
    <source>
        <strain evidence="2 3">LCR2-06</strain>
    </source>
</reference>
<sequence length="96" mass="10677">MGGEEAQVRPEDVLVLIQHPFGDTWPTLTEWMEYGPGPRKGLRPVAARSRLTGEELPLTVIPLPYRNDEESRAAIQRGELADPWAGHPSPPARPDE</sequence>
<feature type="region of interest" description="Disordered" evidence="1">
    <location>
        <begin position="72"/>
        <end position="96"/>
    </location>
</feature>
<evidence type="ECO:0000313" key="3">
    <source>
        <dbReference type="Proteomes" id="UP000680206"/>
    </source>
</evidence>
<dbReference type="Proteomes" id="UP000680206">
    <property type="component" value="Unassembled WGS sequence"/>
</dbReference>
<evidence type="ECO:0000313" key="2">
    <source>
        <dbReference type="EMBL" id="MBO2465190.1"/>
    </source>
</evidence>
<protein>
    <submittedName>
        <fullName evidence="2">Uncharacterized protein</fullName>
    </submittedName>
</protein>
<comment type="caution">
    <text evidence="2">The sequence shown here is derived from an EMBL/GenBank/DDBJ whole genome shotgun (WGS) entry which is preliminary data.</text>
</comment>
<organism evidence="2 3">
    <name type="scientific">Actinomadura violacea</name>
    <dbReference type="NCBI Taxonomy" id="2819934"/>
    <lineage>
        <taxon>Bacteria</taxon>
        <taxon>Bacillati</taxon>
        <taxon>Actinomycetota</taxon>
        <taxon>Actinomycetes</taxon>
        <taxon>Streptosporangiales</taxon>
        <taxon>Thermomonosporaceae</taxon>
        <taxon>Actinomadura</taxon>
    </lineage>
</organism>
<accession>A0ABS3SAH0</accession>
<proteinExistence type="predicted"/>